<dbReference type="OrthoDB" id="4174975at2"/>
<keyword evidence="4" id="KW-1185">Reference proteome</keyword>
<evidence type="ECO:0000256" key="1">
    <source>
        <dbReference type="SAM" id="Phobius"/>
    </source>
</evidence>
<evidence type="ECO:0000313" key="3">
    <source>
        <dbReference type="EMBL" id="MPY44372.1"/>
    </source>
</evidence>
<feature type="transmembrane region" description="Helical" evidence="1">
    <location>
        <begin position="187"/>
        <end position="208"/>
    </location>
</feature>
<dbReference type="Proteomes" id="UP000326979">
    <property type="component" value="Unassembled WGS sequence"/>
</dbReference>
<name>A0A5N8WB69_9ACTN</name>
<keyword evidence="1" id="KW-0812">Transmembrane</keyword>
<feature type="transmembrane region" description="Helical" evidence="1">
    <location>
        <begin position="155"/>
        <end position="175"/>
    </location>
</feature>
<feature type="transmembrane region" description="Helical" evidence="1">
    <location>
        <begin position="116"/>
        <end position="135"/>
    </location>
</feature>
<dbReference type="AlphaFoldDB" id="A0A5N8WB69"/>
<dbReference type="EMBL" id="VJZE01000316">
    <property type="protein sequence ID" value="MPY44372.1"/>
    <property type="molecule type" value="Genomic_DNA"/>
</dbReference>
<feature type="domain" description="DUF4328" evidence="2">
    <location>
        <begin position="78"/>
        <end position="212"/>
    </location>
</feature>
<accession>A0A5N8WB69</accession>
<organism evidence="3 4">
    <name type="scientific">Streptomyces phyllanthi</name>
    <dbReference type="NCBI Taxonomy" id="1803180"/>
    <lineage>
        <taxon>Bacteria</taxon>
        <taxon>Bacillati</taxon>
        <taxon>Actinomycetota</taxon>
        <taxon>Actinomycetes</taxon>
        <taxon>Kitasatosporales</taxon>
        <taxon>Streptomycetaceae</taxon>
        <taxon>Streptomyces</taxon>
    </lineage>
</organism>
<evidence type="ECO:0000259" key="2">
    <source>
        <dbReference type="Pfam" id="PF14219"/>
    </source>
</evidence>
<proteinExistence type="predicted"/>
<reference evidence="3 4" key="1">
    <citation type="submission" date="2019-07" db="EMBL/GenBank/DDBJ databases">
        <title>New species of Amycolatopsis and Streptomyces.</title>
        <authorList>
            <person name="Duangmal K."/>
            <person name="Teo W.F.A."/>
            <person name="Lipun K."/>
        </authorList>
    </citation>
    <scope>NUCLEOTIDE SEQUENCE [LARGE SCALE GENOMIC DNA]</scope>
    <source>
        <strain evidence="3 4">TISTR 2346</strain>
    </source>
</reference>
<gene>
    <name evidence="3" type="ORF">FNH04_32035</name>
</gene>
<dbReference type="RefSeq" id="WP_152789360.1">
    <property type="nucleotide sequence ID" value="NZ_BAABEQ010000084.1"/>
</dbReference>
<sequence length="233" mass="25155">MKADPLNDHRTELPLRPVRTTALVAVAALALAAVAWVVRAVWHIRLAVAGMPASGPMDQGGGRHRLPTALEDGYHIVDALGSAVMLLCAAAFLFWLGRVRDNARALSGERLRYSGIWVYAGWIVPIMNLWVPRGIIVDVHRASAPGERLPGVVNWWWGLWLAGMAGGVGLIYPYDEDDVIVRAYTDVWQLLLVDAAVIGAAVAGVLVVRALTAAQRARADEALRHDDAPVATP</sequence>
<keyword evidence="1" id="KW-1133">Transmembrane helix</keyword>
<keyword evidence="1" id="KW-0472">Membrane</keyword>
<comment type="caution">
    <text evidence="3">The sequence shown here is derived from an EMBL/GenBank/DDBJ whole genome shotgun (WGS) entry which is preliminary data.</text>
</comment>
<evidence type="ECO:0000313" key="4">
    <source>
        <dbReference type="Proteomes" id="UP000326979"/>
    </source>
</evidence>
<protein>
    <submittedName>
        <fullName evidence="3">DUF4328 domain-containing protein</fullName>
    </submittedName>
</protein>
<feature type="transmembrane region" description="Helical" evidence="1">
    <location>
        <begin position="74"/>
        <end position="96"/>
    </location>
</feature>
<dbReference type="InterPro" id="IPR025565">
    <property type="entry name" value="DUF4328"/>
</dbReference>
<feature type="transmembrane region" description="Helical" evidence="1">
    <location>
        <begin position="21"/>
        <end position="42"/>
    </location>
</feature>
<dbReference type="Pfam" id="PF14219">
    <property type="entry name" value="DUF4328"/>
    <property type="match status" value="1"/>
</dbReference>